<dbReference type="EMBL" id="JBIAZU010000003">
    <property type="protein sequence ID" value="MFF5291177.1"/>
    <property type="molecule type" value="Genomic_DNA"/>
</dbReference>
<dbReference type="InterPro" id="IPR012334">
    <property type="entry name" value="Pectin_lyas_fold"/>
</dbReference>
<accession>A0ABW6WCZ7</accession>
<keyword evidence="7" id="KW-0456">Lyase</keyword>
<keyword evidence="9" id="KW-0238">DNA-binding</keyword>
<dbReference type="InterPro" id="IPR011050">
    <property type="entry name" value="Pectin_lyase_fold/virulence"/>
</dbReference>
<evidence type="ECO:0000256" key="2">
    <source>
        <dbReference type="ARBA" id="ARBA00004613"/>
    </source>
</evidence>
<evidence type="ECO:0000256" key="10">
    <source>
        <dbReference type="SAM" id="MobiDB-lite"/>
    </source>
</evidence>
<keyword evidence="6" id="KW-0106">Calcium</keyword>
<keyword evidence="9" id="KW-0805">Transcription regulation</keyword>
<dbReference type="RefSeq" id="WP_026206871.1">
    <property type="nucleotide sequence ID" value="NZ_JBIAZU010000003.1"/>
</dbReference>
<dbReference type="InterPro" id="IPR052052">
    <property type="entry name" value="Polysaccharide_Lyase_9"/>
</dbReference>
<comment type="similarity">
    <text evidence="9">Belongs to the sigma-70 factor family. ECF subfamily.</text>
</comment>
<keyword evidence="5" id="KW-0732">Signal</keyword>
<evidence type="ECO:0000256" key="7">
    <source>
        <dbReference type="ARBA" id="ARBA00023239"/>
    </source>
</evidence>
<dbReference type="InterPro" id="IPR014284">
    <property type="entry name" value="RNA_pol_sigma-70_dom"/>
</dbReference>
<dbReference type="Pfam" id="PF13229">
    <property type="entry name" value="Beta_helix"/>
    <property type="match status" value="1"/>
</dbReference>
<dbReference type="Pfam" id="PF04542">
    <property type="entry name" value="Sigma70_r2"/>
    <property type="match status" value="1"/>
</dbReference>
<dbReference type="PROSITE" id="PS01063">
    <property type="entry name" value="SIGMA70_ECF"/>
    <property type="match status" value="1"/>
</dbReference>
<evidence type="ECO:0000259" key="11">
    <source>
        <dbReference type="Pfam" id="PF04542"/>
    </source>
</evidence>
<dbReference type="Proteomes" id="UP001602245">
    <property type="component" value="Unassembled WGS sequence"/>
</dbReference>
<comment type="cofactor">
    <cofactor evidence="1">
        <name>Ca(2+)</name>
        <dbReference type="ChEBI" id="CHEBI:29108"/>
    </cofactor>
</comment>
<evidence type="ECO:0000313" key="13">
    <source>
        <dbReference type="EMBL" id="MFF5291177.1"/>
    </source>
</evidence>
<dbReference type="NCBIfam" id="TIGR02937">
    <property type="entry name" value="sigma70-ECF"/>
    <property type="match status" value="1"/>
</dbReference>
<feature type="region of interest" description="Disordered" evidence="10">
    <location>
        <begin position="605"/>
        <end position="630"/>
    </location>
</feature>
<keyword evidence="14" id="KW-1185">Reference proteome</keyword>
<comment type="caution">
    <text evidence="13">The sequence shown here is derived from an EMBL/GenBank/DDBJ whole genome shotgun (WGS) entry which is preliminary data.</text>
</comment>
<dbReference type="PANTHER" id="PTHR40088:SF1">
    <property type="entry name" value="PECTATE LYASE PEL9"/>
    <property type="match status" value="1"/>
</dbReference>
<name>A0ABW6WCZ7_9ACTN</name>
<evidence type="ECO:0000256" key="5">
    <source>
        <dbReference type="ARBA" id="ARBA00022729"/>
    </source>
</evidence>
<dbReference type="InterPro" id="IPR000838">
    <property type="entry name" value="RNA_pol_sigma70_ECF_CS"/>
</dbReference>
<evidence type="ECO:0000256" key="8">
    <source>
        <dbReference type="ARBA" id="ARBA00038263"/>
    </source>
</evidence>
<protein>
    <recommendedName>
        <fullName evidence="9">RNA polymerase sigma factor</fullName>
    </recommendedName>
</protein>
<dbReference type="InterPro" id="IPR013325">
    <property type="entry name" value="RNA_pol_sigma_r2"/>
</dbReference>
<dbReference type="Gene3D" id="1.10.1740.10">
    <property type="match status" value="1"/>
</dbReference>
<evidence type="ECO:0000256" key="4">
    <source>
        <dbReference type="ARBA" id="ARBA00022723"/>
    </source>
</evidence>
<evidence type="ECO:0000256" key="3">
    <source>
        <dbReference type="ARBA" id="ARBA00022525"/>
    </source>
</evidence>
<evidence type="ECO:0000256" key="1">
    <source>
        <dbReference type="ARBA" id="ARBA00001913"/>
    </source>
</evidence>
<keyword evidence="4" id="KW-0479">Metal-binding</keyword>
<evidence type="ECO:0000256" key="6">
    <source>
        <dbReference type="ARBA" id="ARBA00022837"/>
    </source>
</evidence>
<evidence type="ECO:0000313" key="14">
    <source>
        <dbReference type="Proteomes" id="UP001602245"/>
    </source>
</evidence>
<feature type="domain" description="RNA polymerase sigma-70 region 2" evidence="11">
    <location>
        <begin position="15"/>
        <end position="82"/>
    </location>
</feature>
<dbReference type="InterPro" id="IPR007627">
    <property type="entry name" value="RNA_pol_sigma70_r2"/>
</dbReference>
<proteinExistence type="inferred from homology"/>
<reference evidence="13 14" key="1">
    <citation type="submission" date="2024-10" db="EMBL/GenBank/DDBJ databases">
        <title>The Natural Products Discovery Center: Release of the First 8490 Sequenced Strains for Exploring Actinobacteria Biosynthetic Diversity.</title>
        <authorList>
            <person name="Kalkreuter E."/>
            <person name="Kautsar S.A."/>
            <person name="Yang D."/>
            <person name="Bader C.D."/>
            <person name="Teijaro C.N."/>
            <person name="Fluegel L."/>
            <person name="Davis C.M."/>
            <person name="Simpson J.R."/>
            <person name="Lauterbach L."/>
            <person name="Steele A.D."/>
            <person name="Gui C."/>
            <person name="Meng S."/>
            <person name="Li G."/>
            <person name="Viehrig K."/>
            <person name="Ye F."/>
            <person name="Su P."/>
            <person name="Kiefer A.F."/>
            <person name="Nichols A."/>
            <person name="Cepeda A.J."/>
            <person name="Yan W."/>
            <person name="Fan B."/>
            <person name="Jiang Y."/>
            <person name="Adhikari A."/>
            <person name="Zheng C.-J."/>
            <person name="Schuster L."/>
            <person name="Cowan T.M."/>
            <person name="Smanski M.J."/>
            <person name="Chevrette M.G."/>
            <person name="De Carvalho L.P.S."/>
            <person name="Shen B."/>
        </authorList>
    </citation>
    <scope>NUCLEOTIDE SEQUENCE [LARGE SCALE GENOMIC DNA]</scope>
    <source>
        <strain evidence="13 14">NPDC000087</strain>
    </source>
</reference>
<evidence type="ECO:0000259" key="12">
    <source>
        <dbReference type="Pfam" id="PF13229"/>
    </source>
</evidence>
<dbReference type="SMART" id="SM00710">
    <property type="entry name" value="PbH1"/>
    <property type="match status" value="5"/>
</dbReference>
<keyword evidence="3" id="KW-0964">Secreted</keyword>
<keyword evidence="9" id="KW-0804">Transcription</keyword>
<gene>
    <name evidence="13" type="ORF">ACFY35_17175</name>
</gene>
<dbReference type="SUPFAM" id="SSF51126">
    <property type="entry name" value="Pectin lyase-like"/>
    <property type="match status" value="1"/>
</dbReference>
<dbReference type="InterPro" id="IPR006626">
    <property type="entry name" value="PbH1"/>
</dbReference>
<feature type="compositionally biased region" description="Polar residues" evidence="10">
    <location>
        <begin position="605"/>
        <end position="615"/>
    </location>
</feature>
<dbReference type="Gene3D" id="2.160.20.10">
    <property type="entry name" value="Single-stranded right-handed beta-helix, Pectin lyase-like"/>
    <property type="match status" value="1"/>
</dbReference>
<dbReference type="SUPFAM" id="SSF88946">
    <property type="entry name" value="Sigma2 domain of RNA polymerase sigma factors"/>
    <property type="match status" value="1"/>
</dbReference>
<evidence type="ECO:0000256" key="9">
    <source>
        <dbReference type="RuleBase" id="RU000716"/>
    </source>
</evidence>
<organism evidence="13 14">
    <name type="scientific">Paractinoplanes globisporus</name>
    <dbReference type="NCBI Taxonomy" id="113565"/>
    <lineage>
        <taxon>Bacteria</taxon>
        <taxon>Bacillati</taxon>
        <taxon>Actinomycetota</taxon>
        <taxon>Actinomycetes</taxon>
        <taxon>Micromonosporales</taxon>
        <taxon>Micromonosporaceae</taxon>
        <taxon>Paractinoplanes</taxon>
    </lineage>
</organism>
<comment type="similarity">
    <text evidence="8">Belongs to the polysaccharide lyase 9 family.</text>
</comment>
<dbReference type="PANTHER" id="PTHR40088">
    <property type="entry name" value="PECTATE LYASE (EUROFUNG)"/>
    <property type="match status" value="1"/>
</dbReference>
<feature type="domain" description="Right handed beta helix" evidence="12">
    <location>
        <begin position="406"/>
        <end position="562"/>
    </location>
</feature>
<keyword evidence="9" id="KW-0731">Sigma factor</keyword>
<sequence>MRQAQAGRREALDELVTEHLPLVYNIIGRALAGHPDVDDVVQETMLRAIRGLPGLREPDRFRSWLVAIAYRQIQLYLRSRRATRMRRLPEAVEIADPDFADRATAEIVVADQRRELIEAASWLDDGDRRLLGLWWQEASGELTRGELAEALDVRPKHAAVRVQRMKAQLDLARGVVRALHARPRCPELGEQLRRWNGVADPLWRKRLARHIRECPACGSLGGGLVAPEDLLLGMAALPVPAGLVIGASQVKLSLLGLMQHKTMAVAAATTVAVGGGLAYAVYHETLPPGGETVTVTPTLARSAQPGVAGRVAPTPFRKEIVVAPNGSDDGDGSSAQPLATLGKAVSIVRPGQTISLRGGTYRLSTPISITTSGTADEPIVLRNYRDERPVLDASGISADKWAITQHSSWWAVQGLEIKNSRSHAYVCSACTHMQFRGLAMHGNARSGLMLRDPGTADNQVLNSDFYDNGTGLSIQFGDGDDNLVRGNRAWDNDTSGYDLGDFGSPVTLEYNWAYRNTHNGFALAGGTVAAAHSLRHDVAWDNGGPGFTDDGAGASISLVNSTAFRNGGAGFALPNGSPLLRSDVAVGNKTPATLSGTAVQSRNDWAATFRSTDPTSAEGPRRADGSLPRTDFLVTGNGTGASMGG</sequence>
<dbReference type="InterPro" id="IPR039448">
    <property type="entry name" value="Beta_helix"/>
</dbReference>
<comment type="subcellular location">
    <subcellularLocation>
        <location evidence="2">Secreted</location>
    </subcellularLocation>
</comment>